<gene>
    <name evidence="2" type="ORF">THAOC_07414</name>
</gene>
<reference evidence="2 3" key="1">
    <citation type="journal article" date="2012" name="Genome Biol.">
        <title>Genome and low-iron response of an oceanic diatom adapted to chronic iron limitation.</title>
        <authorList>
            <person name="Lommer M."/>
            <person name="Specht M."/>
            <person name="Roy A.S."/>
            <person name="Kraemer L."/>
            <person name="Andreson R."/>
            <person name="Gutowska M.A."/>
            <person name="Wolf J."/>
            <person name="Bergner S.V."/>
            <person name="Schilhabel M.B."/>
            <person name="Klostermeier U.C."/>
            <person name="Beiko R.G."/>
            <person name="Rosenstiel P."/>
            <person name="Hippler M."/>
            <person name="Laroche J."/>
        </authorList>
    </citation>
    <scope>NUCLEOTIDE SEQUENCE [LARGE SCALE GENOMIC DNA]</scope>
    <source>
        <strain evidence="2 3">CCMP1005</strain>
    </source>
</reference>
<feature type="compositionally biased region" description="Basic and acidic residues" evidence="1">
    <location>
        <begin position="61"/>
        <end position="85"/>
    </location>
</feature>
<name>K0TCJ4_THAOC</name>
<proteinExistence type="predicted"/>
<feature type="compositionally biased region" description="Polar residues" evidence="1">
    <location>
        <begin position="138"/>
        <end position="148"/>
    </location>
</feature>
<protein>
    <submittedName>
        <fullName evidence="2">Uncharacterized protein</fullName>
    </submittedName>
</protein>
<feature type="compositionally biased region" description="Basic and acidic residues" evidence="1">
    <location>
        <begin position="92"/>
        <end position="105"/>
    </location>
</feature>
<accession>K0TCJ4</accession>
<evidence type="ECO:0000313" key="2">
    <source>
        <dbReference type="EMBL" id="EJK71171.1"/>
    </source>
</evidence>
<comment type="caution">
    <text evidence="2">The sequence shown here is derived from an EMBL/GenBank/DDBJ whole genome shotgun (WGS) entry which is preliminary data.</text>
</comment>
<sequence>SWKSEETRSENFQAGRLDALASLVLFQKYLATAFILQEQEQIFCAKDGLLRVRSKHGQSRRGVEAESERSIGERGHRADGAEERWAGLWRGESVRQEQKTEETEPGHSNIRSGSGPESLNHQHGAGIGMEGSALPLVNCNTRQETTNEATDKKAYEAADEASNGEHKAPDEAAHPRPH</sequence>
<feature type="region of interest" description="Disordered" evidence="1">
    <location>
        <begin position="55"/>
        <end position="178"/>
    </location>
</feature>
<dbReference type="Proteomes" id="UP000266841">
    <property type="component" value="Unassembled WGS sequence"/>
</dbReference>
<dbReference type="EMBL" id="AGNL01007556">
    <property type="protein sequence ID" value="EJK71171.1"/>
    <property type="molecule type" value="Genomic_DNA"/>
</dbReference>
<feature type="compositionally biased region" description="Polar residues" evidence="1">
    <location>
        <begin position="109"/>
        <end position="121"/>
    </location>
</feature>
<feature type="compositionally biased region" description="Basic and acidic residues" evidence="1">
    <location>
        <begin position="163"/>
        <end position="178"/>
    </location>
</feature>
<keyword evidence="3" id="KW-1185">Reference proteome</keyword>
<evidence type="ECO:0000256" key="1">
    <source>
        <dbReference type="SAM" id="MobiDB-lite"/>
    </source>
</evidence>
<feature type="non-terminal residue" evidence="2">
    <location>
        <position position="1"/>
    </location>
</feature>
<dbReference type="AlphaFoldDB" id="K0TCJ4"/>
<evidence type="ECO:0000313" key="3">
    <source>
        <dbReference type="Proteomes" id="UP000266841"/>
    </source>
</evidence>
<organism evidence="2 3">
    <name type="scientific">Thalassiosira oceanica</name>
    <name type="common">Marine diatom</name>
    <dbReference type="NCBI Taxonomy" id="159749"/>
    <lineage>
        <taxon>Eukaryota</taxon>
        <taxon>Sar</taxon>
        <taxon>Stramenopiles</taxon>
        <taxon>Ochrophyta</taxon>
        <taxon>Bacillariophyta</taxon>
        <taxon>Coscinodiscophyceae</taxon>
        <taxon>Thalassiosirophycidae</taxon>
        <taxon>Thalassiosirales</taxon>
        <taxon>Thalassiosiraceae</taxon>
        <taxon>Thalassiosira</taxon>
    </lineage>
</organism>